<organism evidence="1 2">
    <name type="scientific">Portunus trituberculatus</name>
    <name type="common">Swimming crab</name>
    <name type="synonym">Neptunus trituberculatus</name>
    <dbReference type="NCBI Taxonomy" id="210409"/>
    <lineage>
        <taxon>Eukaryota</taxon>
        <taxon>Metazoa</taxon>
        <taxon>Ecdysozoa</taxon>
        <taxon>Arthropoda</taxon>
        <taxon>Crustacea</taxon>
        <taxon>Multicrustacea</taxon>
        <taxon>Malacostraca</taxon>
        <taxon>Eumalacostraca</taxon>
        <taxon>Eucarida</taxon>
        <taxon>Decapoda</taxon>
        <taxon>Pleocyemata</taxon>
        <taxon>Brachyura</taxon>
        <taxon>Eubrachyura</taxon>
        <taxon>Portunoidea</taxon>
        <taxon>Portunidae</taxon>
        <taxon>Portuninae</taxon>
        <taxon>Portunus</taxon>
    </lineage>
</organism>
<evidence type="ECO:0000313" key="2">
    <source>
        <dbReference type="Proteomes" id="UP000324222"/>
    </source>
</evidence>
<reference evidence="1 2" key="1">
    <citation type="submission" date="2019-05" db="EMBL/GenBank/DDBJ databases">
        <title>Another draft genome of Portunus trituberculatus and its Hox gene families provides insights of decapod evolution.</title>
        <authorList>
            <person name="Jeong J.-H."/>
            <person name="Song I."/>
            <person name="Kim S."/>
            <person name="Choi T."/>
            <person name="Kim D."/>
            <person name="Ryu S."/>
            <person name="Kim W."/>
        </authorList>
    </citation>
    <scope>NUCLEOTIDE SEQUENCE [LARGE SCALE GENOMIC DNA]</scope>
    <source>
        <tissue evidence="1">Muscle</tissue>
    </source>
</reference>
<keyword evidence="2" id="KW-1185">Reference proteome</keyword>
<dbReference type="Proteomes" id="UP000324222">
    <property type="component" value="Unassembled WGS sequence"/>
</dbReference>
<accession>A0A5B7DM37</accession>
<protein>
    <submittedName>
        <fullName evidence="1">Uncharacterized protein</fullName>
    </submittedName>
</protein>
<proteinExistence type="predicted"/>
<comment type="caution">
    <text evidence="1">The sequence shown here is derived from an EMBL/GenBank/DDBJ whole genome shotgun (WGS) entry which is preliminary data.</text>
</comment>
<sequence length="65" mass="6961">MCPPGSQGLQGAARVSKYRSSLLHPRNVVLTACYAKNRANTGRGLEGERKTAIRKELLGLGMSCS</sequence>
<gene>
    <name evidence="1" type="ORF">E2C01_015255</name>
</gene>
<name>A0A5B7DM37_PORTR</name>
<dbReference type="AlphaFoldDB" id="A0A5B7DM37"/>
<evidence type="ECO:0000313" key="1">
    <source>
        <dbReference type="EMBL" id="MPC22245.1"/>
    </source>
</evidence>
<dbReference type="EMBL" id="VSRR010001066">
    <property type="protein sequence ID" value="MPC22245.1"/>
    <property type="molecule type" value="Genomic_DNA"/>
</dbReference>